<comment type="subcellular location">
    <subcellularLocation>
        <location evidence="2">Cell membrane</location>
    </subcellularLocation>
</comment>
<dbReference type="Pfam" id="PF02518">
    <property type="entry name" value="HATPase_c"/>
    <property type="match status" value="1"/>
</dbReference>
<dbReference type="SUPFAM" id="SSF47384">
    <property type="entry name" value="Homodimeric domain of signal transducing histidine kinase"/>
    <property type="match status" value="1"/>
</dbReference>
<evidence type="ECO:0000259" key="11">
    <source>
        <dbReference type="PROSITE" id="PS50109"/>
    </source>
</evidence>
<dbReference type="GO" id="GO:0005524">
    <property type="term" value="F:ATP binding"/>
    <property type="evidence" value="ECO:0007669"/>
    <property type="project" value="UniProtKB-KW"/>
</dbReference>
<keyword evidence="13" id="KW-1185">Reference proteome</keyword>
<name>A0A1M7RKM7_9ACTN</name>
<dbReference type="InterPro" id="IPR005467">
    <property type="entry name" value="His_kinase_dom"/>
</dbReference>
<keyword evidence="9" id="KW-0902">Two-component regulatory system</keyword>
<dbReference type="SUPFAM" id="SSF55781">
    <property type="entry name" value="GAF domain-like"/>
    <property type="match status" value="1"/>
</dbReference>
<dbReference type="SMART" id="SM00065">
    <property type="entry name" value="GAF"/>
    <property type="match status" value="1"/>
</dbReference>
<dbReference type="EC" id="2.7.13.3" evidence="3"/>
<keyword evidence="6" id="KW-0547">Nucleotide-binding</keyword>
<dbReference type="CDD" id="cd00075">
    <property type="entry name" value="HATPase"/>
    <property type="match status" value="1"/>
</dbReference>
<dbReference type="Gene3D" id="1.10.287.130">
    <property type="match status" value="1"/>
</dbReference>
<dbReference type="Pfam" id="PF00512">
    <property type="entry name" value="HisKA"/>
    <property type="match status" value="1"/>
</dbReference>
<dbReference type="STRING" id="134849.SAMN05443668_11711"/>
<evidence type="ECO:0000256" key="2">
    <source>
        <dbReference type="ARBA" id="ARBA00004236"/>
    </source>
</evidence>
<evidence type="ECO:0000313" key="12">
    <source>
        <dbReference type="EMBL" id="SHN46628.1"/>
    </source>
</evidence>
<dbReference type="PANTHER" id="PTHR42878:SF7">
    <property type="entry name" value="SENSOR HISTIDINE KINASE GLRK"/>
    <property type="match status" value="1"/>
</dbReference>
<dbReference type="OrthoDB" id="3288697at2"/>
<dbReference type="Pfam" id="PF01590">
    <property type="entry name" value="GAF"/>
    <property type="match status" value="1"/>
</dbReference>
<dbReference type="InterPro" id="IPR003018">
    <property type="entry name" value="GAF"/>
</dbReference>
<protein>
    <recommendedName>
        <fullName evidence="10">Sensor-like histidine kinase SenX3</fullName>
        <ecNumber evidence="3">2.7.13.3</ecNumber>
    </recommendedName>
</protein>
<dbReference type="Proteomes" id="UP000184440">
    <property type="component" value="Unassembled WGS sequence"/>
</dbReference>
<dbReference type="InterPro" id="IPR036097">
    <property type="entry name" value="HisK_dim/P_sf"/>
</dbReference>
<dbReference type="PANTHER" id="PTHR42878">
    <property type="entry name" value="TWO-COMPONENT HISTIDINE KINASE"/>
    <property type="match status" value="1"/>
</dbReference>
<keyword evidence="4" id="KW-0597">Phosphoprotein</keyword>
<evidence type="ECO:0000313" key="13">
    <source>
        <dbReference type="Proteomes" id="UP000184440"/>
    </source>
</evidence>
<dbReference type="InterPro" id="IPR003594">
    <property type="entry name" value="HATPase_dom"/>
</dbReference>
<accession>A0A1M7RKM7</accession>
<dbReference type="SUPFAM" id="SSF55874">
    <property type="entry name" value="ATPase domain of HSP90 chaperone/DNA topoisomerase II/histidine kinase"/>
    <property type="match status" value="1"/>
</dbReference>
<dbReference type="Gene3D" id="3.30.565.10">
    <property type="entry name" value="Histidine kinase-like ATPase, C-terminal domain"/>
    <property type="match status" value="1"/>
</dbReference>
<dbReference type="SMART" id="SM00387">
    <property type="entry name" value="HATPase_c"/>
    <property type="match status" value="1"/>
</dbReference>
<dbReference type="GO" id="GO:0005886">
    <property type="term" value="C:plasma membrane"/>
    <property type="evidence" value="ECO:0007669"/>
    <property type="project" value="UniProtKB-SubCell"/>
</dbReference>
<evidence type="ECO:0000256" key="1">
    <source>
        <dbReference type="ARBA" id="ARBA00000085"/>
    </source>
</evidence>
<evidence type="ECO:0000256" key="9">
    <source>
        <dbReference type="ARBA" id="ARBA00023012"/>
    </source>
</evidence>
<dbReference type="PRINTS" id="PR00344">
    <property type="entry name" value="BCTRLSENSOR"/>
</dbReference>
<evidence type="ECO:0000256" key="8">
    <source>
        <dbReference type="ARBA" id="ARBA00022840"/>
    </source>
</evidence>
<evidence type="ECO:0000256" key="6">
    <source>
        <dbReference type="ARBA" id="ARBA00022741"/>
    </source>
</evidence>
<organism evidence="12 13">
    <name type="scientific">Cryptosporangium aurantiacum</name>
    <dbReference type="NCBI Taxonomy" id="134849"/>
    <lineage>
        <taxon>Bacteria</taxon>
        <taxon>Bacillati</taxon>
        <taxon>Actinomycetota</taxon>
        <taxon>Actinomycetes</taxon>
        <taxon>Cryptosporangiales</taxon>
        <taxon>Cryptosporangiaceae</taxon>
        <taxon>Cryptosporangium</taxon>
    </lineage>
</organism>
<proteinExistence type="predicted"/>
<dbReference type="GO" id="GO:0000156">
    <property type="term" value="F:phosphorelay response regulator activity"/>
    <property type="evidence" value="ECO:0007669"/>
    <property type="project" value="TreeGrafter"/>
</dbReference>
<evidence type="ECO:0000256" key="5">
    <source>
        <dbReference type="ARBA" id="ARBA00022679"/>
    </source>
</evidence>
<keyword evidence="7" id="KW-0418">Kinase</keyword>
<gene>
    <name evidence="12" type="ORF">SAMN05443668_11711</name>
</gene>
<dbReference type="InterPro" id="IPR050351">
    <property type="entry name" value="BphY/WalK/GraS-like"/>
</dbReference>
<dbReference type="PROSITE" id="PS50109">
    <property type="entry name" value="HIS_KIN"/>
    <property type="match status" value="1"/>
</dbReference>
<dbReference type="GO" id="GO:0030295">
    <property type="term" value="F:protein kinase activator activity"/>
    <property type="evidence" value="ECO:0007669"/>
    <property type="project" value="TreeGrafter"/>
</dbReference>
<comment type="catalytic activity">
    <reaction evidence="1">
        <text>ATP + protein L-histidine = ADP + protein N-phospho-L-histidine.</text>
        <dbReference type="EC" id="2.7.13.3"/>
    </reaction>
</comment>
<reference evidence="12 13" key="1">
    <citation type="submission" date="2016-11" db="EMBL/GenBank/DDBJ databases">
        <authorList>
            <person name="Jaros S."/>
            <person name="Januszkiewicz K."/>
            <person name="Wedrychowicz H."/>
        </authorList>
    </citation>
    <scope>NUCLEOTIDE SEQUENCE [LARGE SCALE GENOMIC DNA]</scope>
    <source>
        <strain evidence="12 13">DSM 46144</strain>
    </source>
</reference>
<evidence type="ECO:0000256" key="10">
    <source>
        <dbReference type="ARBA" id="ARBA00039401"/>
    </source>
</evidence>
<evidence type="ECO:0000256" key="4">
    <source>
        <dbReference type="ARBA" id="ARBA00022553"/>
    </source>
</evidence>
<dbReference type="GO" id="GO:0007234">
    <property type="term" value="P:osmosensory signaling via phosphorelay pathway"/>
    <property type="evidence" value="ECO:0007669"/>
    <property type="project" value="TreeGrafter"/>
</dbReference>
<feature type="domain" description="Histidine kinase" evidence="11">
    <location>
        <begin position="183"/>
        <end position="397"/>
    </location>
</feature>
<sequence>MDESLELARLAALHSYQLLDRPRPAVLDNLTGLAAALFDTPMSAVSLIDRDRQWFAGKTGLAGDQMSRAVSFCAHTLPDQSLVVVPDARRDDRFAEFPTVLGAPHVRFYAGAPIVDEDGYALGAVCVIDDRPRDTTDRLLDQLTALAGQAAGHFALIRSRLLLAGLGDELARAEQREEDLVATISHELRTPVASIQGYLELVADDPALADRFAEPIRRNGDRLVAMVDHLLAGTRPVPTLPAPVRAPVDLRAVAEAAIRGCTDLAASRDVPIVLDAPVAVPADADAVRLADATGQLVRNAVLFSPPGATVTVRVQRCDDGRPQLRVLDHGAGIPAGEAPYLFDRFSRGRHARDYAVPGVGLGLSIARQWVEAHGGELCYEPAPGGGSIFVLTLPRSTEERSDRTVTLRAG</sequence>
<dbReference type="AlphaFoldDB" id="A0A1M7RKM7"/>
<dbReference type="InterPro" id="IPR004358">
    <property type="entry name" value="Sig_transdc_His_kin-like_C"/>
</dbReference>
<dbReference type="CDD" id="cd00082">
    <property type="entry name" value="HisKA"/>
    <property type="match status" value="1"/>
</dbReference>
<dbReference type="GO" id="GO:0000155">
    <property type="term" value="F:phosphorelay sensor kinase activity"/>
    <property type="evidence" value="ECO:0007669"/>
    <property type="project" value="InterPro"/>
</dbReference>
<dbReference type="RefSeq" id="WP_084742152.1">
    <property type="nucleotide sequence ID" value="NZ_FRCS01000017.1"/>
</dbReference>
<dbReference type="InterPro" id="IPR036890">
    <property type="entry name" value="HATPase_C_sf"/>
</dbReference>
<dbReference type="InterPro" id="IPR003661">
    <property type="entry name" value="HisK_dim/P_dom"/>
</dbReference>
<dbReference type="SMART" id="SM00388">
    <property type="entry name" value="HisKA"/>
    <property type="match status" value="1"/>
</dbReference>
<keyword evidence="5" id="KW-0808">Transferase</keyword>
<dbReference type="InterPro" id="IPR029016">
    <property type="entry name" value="GAF-like_dom_sf"/>
</dbReference>
<dbReference type="Gene3D" id="3.30.450.40">
    <property type="match status" value="1"/>
</dbReference>
<evidence type="ECO:0000256" key="3">
    <source>
        <dbReference type="ARBA" id="ARBA00012438"/>
    </source>
</evidence>
<dbReference type="EMBL" id="FRCS01000017">
    <property type="protein sequence ID" value="SHN46628.1"/>
    <property type="molecule type" value="Genomic_DNA"/>
</dbReference>
<evidence type="ECO:0000256" key="7">
    <source>
        <dbReference type="ARBA" id="ARBA00022777"/>
    </source>
</evidence>
<keyword evidence="8" id="KW-0067">ATP-binding</keyword>